<dbReference type="PANTHER" id="PTHR42796">
    <property type="entry name" value="FUMARYLACETOACETATE HYDROLASE DOMAIN-CONTAINING PROTEIN 2A-RELATED"/>
    <property type="match status" value="1"/>
</dbReference>
<organism evidence="5 6">
    <name type="scientific">Sphingomonas naphthae</name>
    <dbReference type="NCBI Taxonomy" id="1813468"/>
    <lineage>
        <taxon>Bacteria</taxon>
        <taxon>Pseudomonadati</taxon>
        <taxon>Pseudomonadota</taxon>
        <taxon>Alphaproteobacteria</taxon>
        <taxon>Sphingomonadales</taxon>
        <taxon>Sphingomonadaceae</taxon>
        <taxon>Sphingomonas</taxon>
    </lineage>
</organism>
<proteinExistence type="inferred from homology"/>
<dbReference type="InterPro" id="IPR051121">
    <property type="entry name" value="FAH"/>
</dbReference>
<dbReference type="RefSeq" id="WP_273689550.1">
    <property type="nucleotide sequence ID" value="NZ_CP117411.1"/>
</dbReference>
<evidence type="ECO:0000259" key="3">
    <source>
        <dbReference type="Pfam" id="PF01557"/>
    </source>
</evidence>
<protein>
    <submittedName>
        <fullName evidence="5">Fumarylacetoacetate hydrolase family protein</fullName>
    </submittedName>
</protein>
<dbReference type="InterPro" id="IPR036663">
    <property type="entry name" value="Fumarylacetoacetase_C_sf"/>
</dbReference>
<dbReference type="PANTHER" id="PTHR42796:SF4">
    <property type="entry name" value="FUMARYLACETOACETATE HYDROLASE DOMAIN-CONTAINING PROTEIN 2A"/>
    <property type="match status" value="1"/>
</dbReference>
<dbReference type="SUPFAM" id="SSF56529">
    <property type="entry name" value="FAH"/>
    <property type="match status" value="1"/>
</dbReference>
<dbReference type="Proteomes" id="UP001220395">
    <property type="component" value="Chromosome"/>
</dbReference>
<evidence type="ECO:0000313" key="5">
    <source>
        <dbReference type="EMBL" id="WCT74492.1"/>
    </source>
</evidence>
<dbReference type="EMBL" id="CP117411">
    <property type="protein sequence ID" value="WCT74492.1"/>
    <property type="molecule type" value="Genomic_DNA"/>
</dbReference>
<dbReference type="Pfam" id="PF10370">
    <property type="entry name" value="Rv2993c-like_N"/>
    <property type="match status" value="1"/>
</dbReference>
<dbReference type="GO" id="GO:0016787">
    <property type="term" value="F:hydrolase activity"/>
    <property type="evidence" value="ECO:0007669"/>
    <property type="project" value="UniProtKB-KW"/>
</dbReference>
<keyword evidence="5" id="KW-0378">Hydrolase</keyword>
<dbReference type="InterPro" id="IPR018833">
    <property type="entry name" value="Rv2993c-like_N"/>
</dbReference>
<dbReference type="Gene3D" id="3.90.850.10">
    <property type="entry name" value="Fumarylacetoacetase-like, C-terminal domain"/>
    <property type="match status" value="1"/>
</dbReference>
<keyword evidence="6" id="KW-1185">Reference proteome</keyword>
<comment type="similarity">
    <text evidence="1">Belongs to the FAH family.</text>
</comment>
<dbReference type="InterPro" id="IPR011234">
    <property type="entry name" value="Fumarylacetoacetase-like_C"/>
</dbReference>
<name>A0ABY7TMM9_9SPHN</name>
<evidence type="ECO:0000256" key="1">
    <source>
        <dbReference type="ARBA" id="ARBA00010211"/>
    </source>
</evidence>
<accession>A0ABY7TMM9</accession>
<evidence type="ECO:0000313" key="6">
    <source>
        <dbReference type="Proteomes" id="UP001220395"/>
    </source>
</evidence>
<gene>
    <name evidence="5" type="ORF">PQ455_04470</name>
</gene>
<evidence type="ECO:0000256" key="2">
    <source>
        <dbReference type="ARBA" id="ARBA00022723"/>
    </source>
</evidence>
<dbReference type="Pfam" id="PF01557">
    <property type="entry name" value="FAA_hydrolase"/>
    <property type="match status" value="1"/>
</dbReference>
<sequence>MKLVTFRHEGRVSFGVVEGGAIVDLAPKFPGVLHLRALLAALGSDLVRRVKAALPAAPRIDASSVTLLAPIPNPSKYLALGGNYRAHRAESASAAQADKFGQIWFNKQVTCVVGPNSAILHPAITSQLDYEGELGIVIGVRCRNVSAANARSVIAGYLVCNDVSMRDWQAKAPTHTLGKSHDTHGPIGPWLVTADEIGDPHALSLETRVNGEIRQNASTADMVARVEDIIAELSAACTLEPGDILATGTPAGVGKGFDPPRFLRVGDVVSVTIERLGTLENRVADDTSPTVSPLPVYS</sequence>
<reference evidence="5 6" key="1">
    <citation type="submission" date="2023-02" db="EMBL/GenBank/DDBJ databases">
        <title>Genome sequence of Sphingomonas naphthae.</title>
        <authorList>
            <person name="Kim S."/>
            <person name="Heo J."/>
            <person name="Kwon S.-W."/>
        </authorList>
    </citation>
    <scope>NUCLEOTIDE SEQUENCE [LARGE SCALE GENOMIC DNA]</scope>
    <source>
        <strain evidence="5 6">KACC 18716</strain>
    </source>
</reference>
<keyword evidence="2" id="KW-0479">Metal-binding</keyword>
<feature type="domain" description="Rv2993c-like N-terminal" evidence="4">
    <location>
        <begin position="1"/>
        <end position="70"/>
    </location>
</feature>
<feature type="domain" description="Fumarylacetoacetase-like C-terminal" evidence="3">
    <location>
        <begin position="78"/>
        <end position="283"/>
    </location>
</feature>
<evidence type="ECO:0000259" key="4">
    <source>
        <dbReference type="Pfam" id="PF10370"/>
    </source>
</evidence>